<dbReference type="SUPFAM" id="SSF53474">
    <property type="entry name" value="alpha/beta-Hydrolases"/>
    <property type="match status" value="1"/>
</dbReference>
<organism evidence="1 2">
    <name type="scientific">Paenibacillus hemerocallicola</name>
    <dbReference type="NCBI Taxonomy" id="1172614"/>
    <lineage>
        <taxon>Bacteria</taxon>
        <taxon>Bacillati</taxon>
        <taxon>Bacillota</taxon>
        <taxon>Bacilli</taxon>
        <taxon>Bacillales</taxon>
        <taxon>Paenibacillaceae</taxon>
        <taxon>Paenibacillus</taxon>
    </lineage>
</organism>
<reference evidence="1 2" key="1">
    <citation type="submission" date="2019-05" db="EMBL/GenBank/DDBJ databases">
        <title>We sequenced the genome of Paenibacillus hemerocallicola KCTC 33185 for further insight into its adaptation and study the phylogeny of Paenibacillus.</title>
        <authorList>
            <person name="Narsing Rao M.P."/>
        </authorList>
    </citation>
    <scope>NUCLEOTIDE SEQUENCE [LARGE SCALE GENOMIC DNA]</scope>
    <source>
        <strain evidence="1 2">KCTC 33185</strain>
    </source>
</reference>
<dbReference type="Gene3D" id="3.40.50.1820">
    <property type="entry name" value="alpha/beta hydrolase"/>
    <property type="match status" value="1"/>
</dbReference>
<evidence type="ECO:0000313" key="2">
    <source>
        <dbReference type="Proteomes" id="UP000307943"/>
    </source>
</evidence>
<dbReference type="RefSeq" id="WP_139604031.1">
    <property type="nucleotide sequence ID" value="NZ_VDCQ01000029.1"/>
</dbReference>
<proteinExistence type="predicted"/>
<dbReference type="AlphaFoldDB" id="A0A5C4T5W9"/>
<dbReference type="EMBL" id="VDCQ01000029">
    <property type="protein sequence ID" value="TNJ64438.1"/>
    <property type="molecule type" value="Genomic_DNA"/>
</dbReference>
<evidence type="ECO:0008006" key="3">
    <source>
        <dbReference type="Google" id="ProtNLM"/>
    </source>
</evidence>
<evidence type="ECO:0000313" key="1">
    <source>
        <dbReference type="EMBL" id="TNJ64438.1"/>
    </source>
</evidence>
<keyword evidence="2" id="KW-1185">Reference proteome</keyword>
<accession>A0A5C4T5W9</accession>
<dbReference type="InterPro" id="IPR029058">
    <property type="entry name" value="AB_hydrolase_fold"/>
</dbReference>
<name>A0A5C4T5W9_9BACL</name>
<protein>
    <recommendedName>
        <fullName evidence="3">Alpha/beta hydrolase</fullName>
    </recommendedName>
</protein>
<gene>
    <name evidence="1" type="ORF">FE784_20160</name>
</gene>
<sequence>MTNQTTVSNHNLNTEADIRPYRINIPQAALDPSTTPVGVAVFQQSDVAIRYAAQQNNNIVHWSEYDRGTHFPGIDAPDLLISDVRQFFRSLRSR</sequence>
<comment type="caution">
    <text evidence="1">The sequence shown here is derived from an EMBL/GenBank/DDBJ whole genome shotgun (WGS) entry which is preliminary data.</text>
</comment>
<dbReference type="Proteomes" id="UP000307943">
    <property type="component" value="Unassembled WGS sequence"/>
</dbReference>
<dbReference type="OrthoDB" id="27092at2"/>